<proteinExistence type="predicted"/>
<feature type="compositionally biased region" description="Low complexity" evidence="2">
    <location>
        <begin position="259"/>
        <end position="270"/>
    </location>
</feature>
<dbReference type="InterPro" id="IPR000535">
    <property type="entry name" value="MSP_dom"/>
</dbReference>
<sequence>MDTSISLEPGTNITFKPTAQKQSAMLELRNEWNKEIIFKLRTTSVERYKMRPIYGRLRPGSTIPIKLVFLGFKRGQEIKRQVDRMSILMLRAPNFIYDAQKAWKEANESEASRKVVHIRFEDTSEGKKKSQDLSQTPPSLPNNDEVYPPVKAPTVTTMSPTTTHSTSPCNVKRKLEIQKTPSPPLPTPTPPTPKQALASPAEPKIRHPNDVTSILPPPGYTTTTTTTITTVCATSPSPGNGSRTLTTPAKVVSEPKKMPTPVTKPKPVLKTCDKCCSSASTSSSESPNSSGSSESEETETESERKRRMKRKQKRKERKKRSKKKKTKKRRCSKK</sequence>
<comment type="caution">
    <text evidence="4">The sequence shown here is derived from an EMBL/GenBank/DDBJ whole genome shotgun (WGS) entry which is preliminary data.</text>
</comment>
<evidence type="ECO:0000313" key="5">
    <source>
        <dbReference type="Proteomes" id="UP000298663"/>
    </source>
</evidence>
<organism evidence="4 5">
    <name type="scientific">Steinernema carpocapsae</name>
    <name type="common">Entomopathogenic nematode</name>
    <dbReference type="NCBI Taxonomy" id="34508"/>
    <lineage>
        <taxon>Eukaryota</taxon>
        <taxon>Metazoa</taxon>
        <taxon>Ecdysozoa</taxon>
        <taxon>Nematoda</taxon>
        <taxon>Chromadorea</taxon>
        <taxon>Rhabditida</taxon>
        <taxon>Tylenchina</taxon>
        <taxon>Panagrolaimomorpha</taxon>
        <taxon>Strongyloidoidea</taxon>
        <taxon>Steinernematidae</taxon>
        <taxon>Steinernema</taxon>
    </lineage>
</organism>
<gene>
    <name evidence="4" type="ORF">L596_022547</name>
</gene>
<evidence type="ECO:0000256" key="2">
    <source>
        <dbReference type="SAM" id="MobiDB-lite"/>
    </source>
</evidence>
<feature type="compositionally biased region" description="Polar residues" evidence="2">
    <location>
        <begin position="231"/>
        <end position="247"/>
    </location>
</feature>
<dbReference type="OrthoDB" id="5873870at2759"/>
<dbReference type="Gene3D" id="2.60.40.10">
    <property type="entry name" value="Immunoglobulins"/>
    <property type="match status" value="1"/>
</dbReference>
<feature type="compositionally biased region" description="Pro residues" evidence="2">
    <location>
        <begin position="181"/>
        <end position="193"/>
    </location>
</feature>
<feature type="compositionally biased region" description="Basic residues" evidence="2">
    <location>
        <begin position="305"/>
        <end position="334"/>
    </location>
</feature>
<dbReference type="InterPro" id="IPR013783">
    <property type="entry name" value="Ig-like_fold"/>
</dbReference>
<dbReference type="SUPFAM" id="SSF49354">
    <property type="entry name" value="PapD-like"/>
    <property type="match status" value="1"/>
</dbReference>
<dbReference type="Proteomes" id="UP000298663">
    <property type="component" value="Unassembled WGS sequence"/>
</dbReference>
<reference evidence="4 5" key="2">
    <citation type="journal article" date="2019" name="G3 (Bethesda)">
        <title>Hybrid Assembly of the Genome of the Entomopathogenic Nematode Steinernema carpocapsae Identifies the X-Chromosome.</title>
        <authorList>
            <person name="Serra L."/>
            <person name="Macchietto M."/>
            <person name="Macias-Munoz A."/>
            <person name="McGill C.J."/>
            <person name="Rodriguez I.M."/>
            <person name="Rodriguez B."/>
            <person name="Murad R."/>
            <person name="Mortazavi A."/>
        </authorList>
    </citation>
    <scope>NUCLEOTIDE SEQUENCE [LARGE SCALE GENOMIC DNA]</scope>
    <source>
        <strain evidence="4 5">ALL</strain>
    </source>
</reference>
<reference evidence="4 5" key="1">
    <citation type="journal article" date="2015" name="Genome Biol.">
        <title>Comparative genomics of Steinernema reveals deeply conserved gene regulatory networks.</title>
        <authorList>
            <person name="Dillman A.R."/>
            <person name="Macchietto M."/>
            <person name="Porter C.F."/>
            <person name="Rogers A."/>
            <person name="Williams B."/>
            <person name="Antoshechkin I."/>
            <person name="Lee M.M."/>
            <person name="Goodwin Z."/>
            <person name="Lu X."/>
            <person name="Lewis E.E."/>
            <person name="Goodrich-Blair H."/>
            <person name="Stock S.P."/>
            <person name="Adams B.J."/>
            <person name="Sternberg P.W."/>
            <person name="Mortazavi A."/>
        </authorList>
    </citation>
    <scope>NUCLEOTIDE SEQUENCE [LARGE SCALE GENOMIC DNA]</scope>
    <source>
        <strain evidence="4 5">ALL</strain>
    </source>
</reference>
<name>A0A4U5MM23_STECR</name>
<dbReference type="Pfam" id="PF00635">
    <property type="entry name" value="Motile_Sperm"/>
    <property type="match status" value="1"/>
</dbReference>
<feature type="compositionally biased region" description="Low complexity" evidence="2">
    <location>
        <begin position="277"/>
        <end position="293"/>
    </location>
</feature>
<dbReference type="AlphaFoldDB" id="A0A4U5MM23"/>
<dbReference type="EMBL" id="AZBU02000007">
    <property type="protein sequence ID" value="TKR70527.1"/>
    <property type="molecule type" value="Genomic_DNA"/>
</dbReference>
<dbReference type="InterPro" id="IPR008962">
    <property type="entry name" value="PapD-like_sf"/>
</dbReference>
<dbReference type="STRING" id="34508.A0A4U5MM23"/>
<accession>A0A4U5MM23</accession>
<feature type="compositionally biased region" description="Basic and acidic residues" evidence="2">
    <location>
        <begin position="122"/>
        <end position="131"/>
    </location>
</feature>
<evidence type="ECO:0000313" key="4">
    <source>
        <dbReference type="EMBL" id="TKR70527.1"/>
    </source>
</evidence>
<feature type="compositionally biased region" description="Low complexity" evidence="2">
    <location>
        <begin position="153"/>
        <end position="168"/>
    </location>
</feature>
<comment type="function">
    <text evidence="1">Central component in molecular interactions underlying sperm crawling. Forms an extensive filament system that extends from sperm villipoda, along the leading edge of the pseudopod.</text>
</comment>
<keyword evidence="5" id="KW-1185">Reference proteome</keyword>
<feature type="domain" description="MSP" evidence="3">
    <location>
        <begin position="4"/>
        <end position="121"/>
    </location>
</feature>
<keyword evidence="1" id="KW-0963">Cytoplasm</keyword>
<evidence type="ECO:0000256" key="1">
    <source>
        <dbReference type="RuleBase" id="RU003425"/>
    </source>
</evidence>
<feature type="compositionally biased region" description="Low complexity" evidence="2">
    <location>
        <begin position="221"/>
        <end position="230"/>
    </location>
</feature>
<protein>
    <recommendedName>
        <fullName evidence="1">Major sperm protein</fullName>
    </recommendedName>
</protein>
<feature type="region of interest" description="Disordered" evidence="2">
    <location>
        <begin position="122"/>
        <end position="334"/>
    </location>
</feature>
<evidence type="ECO:0000259" key="3">
    <source>
        <dbReference type="PROSITE" id="PS50202"/>
    </source>
</evidence>
<dbReference type="PROSITE" id="PS50202">
    <property type="entry name" value="MSP"/>
    <property type="match status" value="1"/>
</dbReference>
<keyword evidence="1" id="KW-0206">Cytoskeleton</keyword>